<dbReference type="Proteomes" id="UP001358614">
    <property type="component" value="Chromosome 1"/>
</dbReference>
<gene>
    <name evidence="2" type="ORF">V865_005461</name>
</gene>
<dbReference type="KEGG" id="ker:91104262"/>
<accession>A0AAX4KMD8</accession>
<organism evidence="2 3">
    <name type="scientific">Kwoniella europaea PYCC6329</name>
    <dbReference type="NCBI Taxonomy" id="1423913"/>
    <lineage>
        <taxon>Eukaryota</taxon>
        <taxon>Fungi</taxon>
        <taxon>Dikarya</taxon>
        <taxon>Basidiomycota</taxon>
        <taxon>Agaricomycotina</taxon>
        <taxon>Tremellomycetes</taxon>
        <taxon>Tremellales</taxon>
        <taxon>Cryptococcaceae</taxon>
        <taxon>Kwoniella</taxon>
    </lineage>
</organism>
<sequence length="440" mass="49887">MSSSSSSPQPPCLSPLGLDRFPPELRIIIFDYIQHAGPSALFNLILTCQEMYDRFTPMLYTRITVDQNNALKLFHGIIPHEDRHKLIVPSLLSLEDQSPGIDFAIAHPDVVDRHVRKVTLLENCRTLIIGDHQSLQIISSALRQTPCTPFLPGPSAGYSSMVSNNENEEEHEEGDPSDDDEDSESSESEIENDEDGYEDGGFGTNRNSTSALFSNLISVCFENTSLFDSHRERHIDGAMNDLFIGVKPQNVCATYDTSKKGYMTSILQDIRDRWTLKSFTWHEVTSPDFSLFNPAKYLNYHISSVNTCAVPNHQTGTMDPSTATVEQGLTSECTCPITLHHMTDFVYRIGPLREPPTNFDKSQKAKCNYVGLYNIPEHYSSNHWSELEKELKSKIKNQPLSSGRVWSRNEKERMKRWKEEFGSFLVDAKKWIDCPCCGRF</sequence>
<evidence type="ECO:0000313" key="3">
    <source>
        <dbReference type="Proteomes" id="UP001358614"/>
    </source>
</evidence>
<feature type="compositionally biased region" description="Acidic residues" evidence="1">
    <location>
        <begin position="166"/>
        <end position="198"/>
    </location>
</feature>
<proteinExistence type="predicted"/>
<dbReference type="AlphaFoldDB" id="A0AAX4KMD8"/>
<evidence type="ECO:0008006" key="4">
    <source>
        <dbReference type="Google" id="ProtNLM"/>
    </source>
</evidence>
<dbReference type="EMBL" id="CP144089">
    <property type="protein sequence ID" value="WWD07363.1"/>
    <property type="molecule type" value="Genomic_DNA"/>
</dbReference>
<keyword evidence="3" id="KW-1185">Reference proteome</keyword>
<name>A0AAX4KMD8_9TREE</name>
<evidence type="ECO:0000256" key="1">
    <source>
        <dbReference type="SAM" id="MobiDB-lite"/>
    </source>
</evidence>
<protein>
    <recommendedName>
        <fullName evidence="4">F-box domain-containing protein</fullName>
    </recommendedName>
</protein>
<reference evidence="2 3" key="1">
    <citation type="submission" date="2024-01" db="EMBL/GenBank/DDBJ databases">
        <title>Comparative genomics of Cryptococcus and Kwoniella reveals pathogenesis evolution and contrasting modes of karyotype evolution via chromosome fusion or intercentromeric recombination.</title>
        <authorList>
            <person name="Coelho M.A."/>
            <person name="David-Palma M."/>
            <person name="Shea T."/>
            <person name="Bowers K."/>
            <person name="McGinley-Smith S."/>
            <person name="Mohammad A.W."/>
            <person name="Gnirke A."/>
            <person name="Yurkov A.M."/>
            <person name="Nowrousian M."/>
            <person name="Sun S."/>
            <person name="Cuomo C.A."/>
            <person name="Heitman J."/>
        </authorList>
    </citation>
    <scope>NUCLEOTIDE SEQUENCE [LARGE SCALE GENOMIC DNA]</scope>
    <source>
        <strain evidence="2 3">PYCC6329</strain>
    </source>
</reference>
<feature type="region of interest" description="Disordered" evidence="1">
    <location>
        <begin position="153"/>
        <end position="204"/>
    </location>
</feature>
<evidence type="ECO:0000313" key="2">
    <source>
        <dbReference type="EMBL" id="WWD07363.1"/>
    </source>
</evidence>
<dbReference type="RefSeq" id="XP_066085330.1">
    <property type="nucleotide sequence ID" value="XM_066229233.1"/>
</dbReference>
<dbReference type="GeneID" id="91104262"/>